<evidence type="ECO:0000313" key="3">
    <source>
        <dbReference type="Proteomes" id="UP001316803"/>
    </source>
</evidence>
<name>A0AAN8EFM4_9EURO</name>
<sequence>MPGGLRLPRADQASSPLLRLPAELRIKILRNLHRKESVIHPERYFLDCKSRMVEARLNGQNDEEQKLDALETYEEHVSLSSQTMRTCQQLRDESGDILYMTNTLLISMAQQMRCCQCDNISLQVLNTDLELPSAEQIRQHTDTQICDYVTDTKNQLLPHLHKYNMNQYTQLEEFLQTYQAVSRFQSIQLQISWDEWEEGAACVRMLRTLLHQKDVLIVLADRSKSEFHLYHQCFRCLRCKSFDHRQDQESRNTKSVIEDSGSDDLSRDMSIISSQKPVQDTYMLWCTLHNKLVKGLEPWDGEYFFEDKDHYKLLQTVQRASVSYSFDHWKQAEALLLGAAVEWIKKETRQIVEEEDTANRRVEREIQEAQQKIEELREEVETSKQSIAETKASSRQAIEHIQQYASGV</sequence>
<feature type="coiled-coil region" evidence="1">
    <location>
        <begin position="345"/>
        <end position="393"/>
    </location>
</feature>
<protein>
    <submittedName>
        <fullName evidence="2">Uncharacterized protein</fullName>
    </submittedName>
</protein>
<dbReference type="Proteomes" id="UP001316803">
    <property type="component" value="Unassembled WGS sequence"/>
</dbReference>
<comment type="caution">
    <text evidence="2">The sequence shown here is derived from an EMBL/GenBank/DDBJ whole genome shotgun (WGS) entry which is preliminary data.</text>
</comment>
<reference evidence="2 3" key="1">
    <citation type="submission" date="2022-12" db="EMBL/GenBank/DDBJ databases">
        <title>Genomic features and morphological characterization of a novel Knufia sp. strain isolated from spacecraft assembly facility.</title>
        <authorList>
            <person name="Teixeira M."/>
            <person name="Chander A.M."/>
            <person name="Stajich J.E."/>
            <person name="Venkateswaran K."/>
        </authorList>
    </citation>
    <scope>NUCLEOTIDE SEQUENCE [LARGE SCALE GENOMIC DNA]</scope>
    <source>
        <strain evidence="2 3">FJI-L2-BK-P2</strain>
    </source>
</reference>
<organism evidence="2 3">
    <name type="scientific">Knufia fluminis</name>
    <dbReference type="NCBI Taxonomy" id="191047"/>
    <lineage>
        <taxon>Eukaryota</taxon>
        <taxon>Fungi</taxon>
        <taxon>Dikarya</taxon>
        <taxon>Ascomycota</taxon>
        <taxon>Pezizomycotina</taxon>
        <taxon>Eurotiomycetes</taxon>
        <taxon>Chaetothyriomycetidae</taxon>
        <taxon>Chaetothyriales</taxon>
        <taxon>Trichomeriaceae</taxon>
        <taxon>Knufia</taxon>
    </lineage>
</organism>
<evidence type="ECO:0000256" key="1">
    <source>
        <dbReference type="SAM" id="Coils"/>
    </source>
</evidence>
<keyword evidence="1" id="KW-0175">Coiled coil</keyword>
<dbReference type="EMBL" id="JAKLMC020000034">
    <property type="protein sequence ID" value="KAK5949602.1"/>
    <property type="molecule type" value="Genomic_DNA"/>
</dbReference>
<evidence type="ECO:0000313" key="2">
    <source>
        <dbReference type="EMBL" id="KAK5949602.1"/>
    </source>
</evidence>
<gene>
    <name evidence="2" type="ORF">OHC33_009409</name>
</gene>
<keyword evidence="3" id="KW-1185">Reference proteome</keyword>
<accession>A0AAN8EFM4</accession>
<proteinExistence type="predicted"/>
<dbReference type="AlphaFoldDB" id="A0AAN8EFM4"/>